<name>A0A8D8U808_9HEMI</name>
<accession>A0A8D8U808</accession>
<keyword evidence="1" id="KW-0812">Transmembrane</keyword>
<keyword evidence="1" id="KW-1133">Transmembrane helix</keyword>
<organism evidence="2">
    <name type="scientific">Cacopsylla melanoneura</name>
    <dbReference type="NCBI Taxonomy" id="428564"/>
    <lineage>
        <taxon>Eukaryota</taxon>
        <taxon>Metazoa</taxon>
        <taxon>Ecdysozoa</taxon>
        <taxon>Arthropoda</taxon>
        <taxon>Hexapoda</taxon>
        <taxon>Insecta</taxon>
        <taxon>Pterygota</taxon>
        <taxon>Neoptera</taxon>
        <taxon>Paraneoptera</taxon>
        <taxon>Hemiptera</taxon>
        <taxon>Sternorrhyncha</taxon>
        <taxon>Psylloidea</taxon>
        <taxon>Psyllidae</taxon>
        <taxon>Psyllinae</taxon>
        <taxon>Cacopsylla</taxon>
    </lineage>
</organism>
<reference evidence="2" key="1">
    <citation type="submission" date="2021-05" db="EMBL/GenBank/DDBJ databases">
        <authorList>
            <person name="Alioto T."/>
            <person name="Alioto T."/>
            <person name="Gomez Garrido J."/>
        </authorList>
    </citation>
    <scope>NUCLEOTIDE SEQUENCE</scope>
</reference>
<evidence type="ECO:0000256" key="1">
    <source>
        <dbReference type="SAM" id="Phobius"/>
    </source>
</evidence>
<dbReference type="EMBL" id="HBUF01339232">
    <property type="protein sequence ID" value="CAG6700079.1"/>
    <property type="molecule type" value="Transcribed_RNA"/>
</dbReference>
<proteinExistence type="predicted"/>
<dbReference type="AlphaFoldDB" id="A0A8D8U808"/>
<feature type="transmembrane region" description="Helical" evidence="1">
    <location>
        <begin position="20"/>
        <end position="46"/>
    </location>
</feature>
<sequence>MIYFKFYYYDSIRSVPINKVFIFMVFLIPFFVFLLTMNHSLVFFFFAFFPHSSGVGIFSQQFPLDLYTMIPSFLWSASSSATWHFNSSYTLSNILFIPSHHMPVPL</sequence>
<keyword evidence="1" id="KW-0472">Membrane</keyword>
<protein>
    <submittedName>
        <fullName evidence="2">Uncharacterized protein</fullName>
    </submittedName>
</protein>
<dbReference type="EMBL" id="HBUF01339238">
    <property type="protein sequence ID" value="CAG6700093.1"/>
    <property type="molecule type" value="Transcribed_RNA"/>
</dbReference>
<evidence type="ECO:0000313" key="2">
    <source>
        <dbReference type="EMBL" id="CAG6700079.1"/>
    </source>
</evidence>